<sequence length="121" mass="14059">MMALLLPIPKAKSNEKKLKIAKMLESFVKDLLKNYQQFDVPIQFDYSMKLKFCQELKDQVGNCQTDLQKELLKVAGIIAELGFEMTANGQYNEFLKPFAHAKFLKTIIEIAQQRMEKEKLQ</sequence>
<dbReference type="Proteomes" id="UP000324800">
    <property type="component" value="Unassembled WGS sequence"/>
</dbReference>
<organism evidence="1 2">
    <name type="scientific">Streblomastix strix</name>
    <dbReference type="NCBI Taxonomy" id="222440"/>
    <lineage>
        <taxon>Eukaryota</taxon>
        <taxon>Metamonada</taxon>
        <taxon>Preaxostyla</taxon>
        <taxon>Oxymonadida</taxon>
        <taxon>Streblomastigidae</taxon>
        <taxon>Streblomastix</taxon>
    </lineage>
</organism>
<comment type="caution">
    <text evidence="1">The sequence shown here is derived from an EMBL/GenBank/DDBJ whole genome shotgun (WGS) entry which is preliminary data.</text>
</comment>
<gene>
    <name evidence="1" type="ORF">EZS28_048184</name>
</gene>
<evidence type="ECO:0000313" key="2">
    <source>
        <dbReference type="Proteomes" id="UP000324800"/>
    </source>
</evidence>
<protein>
    <submittedName>
        <fullName evidence="1">Uncharacterized protein</fullName>
    </submittedName>
</protein>
<evidence type="ECO:0000313" key="1">
    <source>
        <dbReference type="EMBL" id="KAA6356289.1"/>
    </source>
</evidence>
<accession>A0A5J4TDU9</accession>
<dbReference type="EMBL" id="SNRW01033234">
    <property type="protein sequence ID" value="KAA6356289.1"/>
    <property type="molecule type" value="Genomic_DNA"/>
</dbReference>
<name>A0A5J4TDU9_9EUKA</name>
<reference evidence="1 2" key="1">
    <citation type="submission" date="2019-03" db="EMBL/GenBank/DDBJ databases">
        <title>Single cell metagenomics reveals metabolic interactions within the superorganism composed of flagellate Streblomastix strix and complex community of Bacteroidetes bacteria on its surface.</title>
        <authorList>
            <person name="Treitli S.C."/>
            <person name="Kolisko M."/>
            <person name="Husnik F."/>
            <person name="Keeling P."/>
            <person name="Hampl V."/>
        </authorList>
    </citation>
    <scope>NUCLEOTIDE SEQUENCE [LARGE SCALE GENOMIC DNA]</scope>
    <source>
        <strain evidence="1">ST1C</strain>
    </source>
</reference>
<dbReference type="AlphaFoldDB" id="A0A5J4TDU9"/>
<proteinExistence type="predicted"/>